<gene>
    <name evidence="1" type="ORF">AVEN_52634_1</name>
</gene>
<comment type="caution">
    <text evidence="1">The sequence shown here is derived from an EMBL/GenBank/DDBJ whole genome shotgun (WGS) entry which is preliminary data.</text>
</comment>
<name>A0A4Y2SHX8_ARAVE</name>
<dbReference type="Proteomes" id="UP000499080">
    <property type="component" value="Unassembled WGS sequence"/>
</dbReference>
<organism evidence="1 2">
    <name type="scientific">Araneus ventricosus</name>
    <name type="common">Orbweaver spider</name>
    <name type="synonym">Epeira ventricosa</name>
    <dbReference type="NCBI Taxonomy" id="182803"/>
    <lineage>
        <taxon>Eukaryota</taxon>
        <taxon>Metazoa</taxon>
        <taxon>Ecdysozoa</taxon>
        <taxon>Arthropoda</taxon>
        <taxon>Chelicerata</taxon>
        <taxon>Arachnida</taxon>
        <taxon>Araneae</taxon>
        <taxon>Araneomorphae</taxon>
        <taxon>Entelegynae</taxon>
        <taxon>Araneoidea</taxon>
        <taxon>Araneidae</taxon>
        <taxon>Araneus</taxon>
    </lineage>
</organism>
<dbReference type="EMBL" id="BGPR01021472">
    <property type="protein sequence ID" value="GBN86815.1"/>
    <property type="molecule type" value="Genomic_DNA"/>
</dbReference>
<dbReference type="AlphaFoldDB" id="A0A4Y2SHX8"/>
<protein>
    <submittedName>
        <fullName evidence="1">Uncharacterized protein</fullName>
    </submittedName>
</protein>
<accession>A0A4Y2SHX8</accession>
<evidence type="ECO:0000313" key="2">
    <source>
        <dbReference type="Proteomes" id="UP000499080"/>
    </source>
</evidence>
<proteinExistence type="predicted"/>
<reference evidence="1 2" key="1">
    <citation type="journal article" date="2019" name="Sci. Rep.">
        <title>Orb-weaving spider Araneus ventricosus genome elucidates the spidroin gene catalogue.</title>
        <authorList>
            <person name="Kono N."/>
            <person name="Nakamura H."/>
            <person name="Ohtoshi R."/>
            <person name="Moran D.A.P."/>
            <person name="Shinohara A."/>
            <person name="Yoshida Y."/>
            <person name="Fujiwara M."/>
            <person name="Mori M."/>
            <person name="Tomita M."/>
            <person name="Arakawa K."/>
        </authorList>
    </citation>
    <scope>NUCLEOTIDE SEQUENCE [LARGE SCALE GENOMIC DNA]</scope>
</reference>
<evidence type="ECO:0000313" key="1">
    <source>
        <dbReference type="EMBL" id="GBN86815.1"/>
    </source>
</evidence>
<sequence length="122" mass="14167">MQVLRVLALATWRYFKKVYQLLDFNLSKLWGYQPQQHGAAIVCEVRVTKRSRTERRRRGGMKDVDVFSNEDDATSQDGFSLRRAIVRISLRNDEFADGSYITTSCGHQDVTRILIAKDERII</sequence>
<keyword evidence="2" id="KW-1185">Reference proteome</keyword>